<evidence type="ECO:0000313" key="11">
    <source>
        <dbReference type="Proteomes" id="UP001497623"/>
    </source>
</evidence>
<feature type="domain" description="Ammonium transporter AmtB-like" evidence="9">
    <location>
        <begin position="81"/>
        <end position="472"/>
    </location>
</feature>
<feature type="non-terminal residue" evidence="10">
    <location>
        <position position="563"/>
    </location>
</feature>
<evidence type="ECO:0000259" key="9">
    <source>
        <dbReference type="Pfam" id="PF00909"/>
    </source>
</evidence>
<dbReference type="SUPFAM" id="SSF111352">
    <property type="entry name" value="Ammonium transporter"/>
    <property type="match status" value="1"/>
</dbReference>
<evidence type="ECO:0000313" key="10">
    <source>
        <dbReference type="EMBL" id="CAL4140037.1"/>
    </source>
</evidence>
<dbReference type="GO" id="GO:0005886">
    <property type="term" value="C:plasma membrane"/>
    <property type="evidence" value="ECO:0007669"/>
    <property type="project" value="TreeGrafter"/>
</dbReference>
<comment type="similarity">
    <text evidence="2">Belongs to the ammonia transporter channel (TC 1.A.11.2) family.</text>
</comment>
<dbReference type="Pfam" id="PF00909">
    <property type="entry name" value="Ammonium_transp"/>
    <property type="match status" value="1"/>
</dbReference>
<dbReference type="PANTHER" id="PTHR11730:SF6">
    <property type="entry name" value="AMMONIUM TRANSPORTER"/>
    <property type="match status" value="1"/>
</dbReference>
<feature type="transmembrane region" description="Helical" evidence="8">
    <location>
        <begin position="79"/>
        <end position="99"/>
    </location>
</feature>
<feature type="transmembrane region" description="Helical" evidence="8">
    <location>
        <begin position="332"/>
        <end position="356"/>
    </location>
</feature>
<sequence>MDPNVTAAAAASSIVGQQKVPLWPRPFLNNIRLGQDFNLSDIEDVNSLQLLLAENEAVTSSNMSSVEYQVKTLKENMDVFFLIVMGIIIFLMQGGFAFLEAGSVRSKNTTNIIIKNMLDVFLCSLVGDSVPYSLLYKAAQNYIGEEWDSYDIEPRLYAYWSSNPLYGKTCTVRLSTIDSGQCRLTSKLVFKSPLWKDLHSVVYPIVSHWAWSSSGWLASGYYQDFAGSGVVHLTGGVAGFVGCVCLGPRMGRFGPGGKRIDGHSLPLAALGGFILLFGFLAFNGGSQGAISGEGDAEAIATAIINTVIAGSAAGLFTLLIGRFPCYHGTWGFALTLNGALTGMKIISIALGAYFHWGPFLSTSENRTLDLSITDLQLPEVDDPLDAVAVHAGGGLWGLIAVALFKPDGIFFAGEHSGQTLGWNLAGALSITVWTGAISVVMFGSLKYFGWLRVSQEIEEKGLDLAKHGEAAYPAKAWHEEQYMNNNNNDINLPPVMCANTSQTPTSLRRAQFRDLKEQVSLKSIKMIKSCSQSSTPTSFVNNAYKFDTDTEIMTRNLPEVETT</sequence>
<keyword evidence="11" id="KW-1185">Reference proteome</keyword>
<comment type="subcellular location">
    <subcellularLocation>
        <location evidence="1">Membrane</location>
        <topology evidence="1">Multi-pass membrane protein</topology>
    </subcellularLocation>
</comment>
<organism evidence="10 11">
    <name type="scientific">Meganyctiphanes norvegica</name>
    <name type="common">Northern krill</name>
    <name type="synonym">Thysanopoda norvegica</name>
    <dbReference type="NCBI Taxonomy" id="48144"/>
    <lineage>
        <taxon>Eukaryota</taxon>
        <taxon>Metazoa</taxon>
        <taxon>Ecdysozoa</taxon>
        <taxon>Arthropoda</taxon>
        <taxon>Crustacea</taxon>
        <taxon>Multicrustacea</taxon>
        <taxon>Malacostraca</taxon>
        <taxon>Eumalacostraca</taxon>
        <taxon>Eucarida</taxon>
        <taxon>Euphausiacea</taxon>
        <taxon>Euphausiidae</taxon>
        <taxon>Meganyctiphanes</taxon>
    </lineage>
</organism>
<accession>A0AAV2RTQ1</accession>
<keyword evidence="4 8" id="KW-0812">Transmembrane</keyword>
<evidence type="ECO:0000256" key="5">
    <source>
        <dbReference type="ARBA" id="ARBA00022989"/>
    </source>
</evidence>
<evidence type="ECO:0000256" key="8">
    <source>
        <dbReference type="SAM" id="Phobius"/>
    </source>
</evidence>
<feature type="transmembrane region" description="Helical" evidence="8">
    <location>
        <begin position="225"/>
        <end position="246"/>
    </location>
</feature>
<evidence type="ECO:0000256" key="1">
    <source>
        <dbReference type="ARBA" id="ARBA00004141"/>
    </source>
</evidence>
<keyword evidence="5 8" id="KW-1133">Transmembrane helix</keyword>
<keyword evidence="3" id="KW-0813">Transport</keyword>
<dbReference type="AlphaFoldDB" id="A0AAV2RTQ1"/>
<reference evidence="10 11" key="1">
    <citation type="submission" date="2024-05" db="EMBL/GenBank/DDBJ databases">
        <authorList>
            <person name="Wallberg A."/>
        </authorList>
    </citation>
    <scope>NUCLEOTIDE SEQUENCE [LARGE SCALE GENOMIC DNA]</scope>
</reference>
<dbReference type="GO" id="GO:0008519">
    <property type="term" value="F:ammonium channel activity"/>
    <property type="evidence" value="ECO:0007669"/>
    <property type="project" value="InterPro"/>
</dbReference>
<gene>
    <name evidence="10" type="ORF">MNOR_LOCUS28557</name>
</gene>
<dbReference type="Gene3D" id="1.10.3430.10">
    <property type="entry name" value="Ammonium transporter AmtB like domains"/>
    <property type="match status" value="1"/>
</dbReference>
<dbReference type="GO" id="GO:0097272">
    <property type="term" value="P:ammonium homeostasis"/>
    <property type="evidence" value="ECO:0007669"/>
    <property type="project" value="TreeGrafter"/>
</dbReference>
<evidence type="ECO:0000256" key="2">
    <source>
        <dbReference type="ARBA" id="ARBA00005887"/>
    </source>
</evidence>
<dbReference type="PANTHER" id="PTHR11730">
    <property type="entry name" value="AMMONIUM TRANSPORTER"/>
    <property type="match status" value="1"/>
</dbReference>
<evidence type="ECO:0000256" key="3">
    <source>
        <dbReference type="ARBA" id="ARBA00022448"/>
    </source>
</evidence>
<dbReference type="InterPro" id="IPR024041">
    <property type="entry name" value="NH4_transpt_AmtB-like_dom"/>
</dbReference>
<comment type="caution">
    <text evidence="10">The sequence shown here is derived from an EMBL/GenBank/DDBJ whole genome shotgun (WGS) entry which is preliminary data.</text>
</comment>
<evidence type="ECO:0000256" key="4">
    <source>
        <dbReference type="ARBA" id="ARBA00022692"/>
    </source>
</evidence>
<evidence type="ECO:0000256" key="6">
    <source>
        <dbReference type="ARBA" id="ARBA00023136"/>
    </source>
</evidence>
<name>A0AAV2RTQ1_MEGNR</name>
<dbReference type="InterPro" id="IPR029020">
    <property type="entry name" value="Ammonium/urea_transptr"/>
</dbReference>
<keyword evidence="6 8" id="KW-0472">Membrane</keyword>
<dbReference type="Proteomes" id="UP001497623">
    <property type="component" value="Unassembled WGS sequence"/>
</dbReference>
<proteinExistence type="inferred from homology"/>
<keyword evidence="7" id="KW-0924">Ammonia transport</keyword>
<feature type="transmembrane region" description="Helical" evidence="8">
    <location>
        <begin position="420"/>
        <end position="442"/>
    </location>
</feature>
<dbReference type="EMBL" id="CAXKWB010031695">
    <property type="protein sequence ID" value="CAL4140037.1"/>
    <property type="molecule type" value="Genomic_DNA"/>
</dbReference>
<feature type="transmembrane region" description="Helical" evidence="8">
    <location>
        <begin position="298"/>
        <end position="320"/>
    </location>
</feature>
<evidence type="ECO:0000256" key="7">
    <source>
        <dbReference type="ARBA" id="ARBA00023177"/>
    </source>
</evidence>
<protein>
    <recommendedName>
        <fullName evidence="9">Ammonium transporter AmtB-like domain-containing protein</fullName>
    </recommendedName>
</protein>
<feature type="transmembrane region" description="Helical" evidence="8">
    <location>
        <begin position="267"/>
        <end position="286"/>
    </location>
</feature>